<keyword evidence="2" id="KW-1185">Reference proteome</keyword>
<feature type="non-terminal residue" evidence="1">
    <location>
        <position position="100"/>
    </location>
</feature>
<evidence type="ECO:0000313" key="1">
    <source>
        <dbReference type="EMBL" id="TYG52675.1"/>
    </source>
</evidence>
<dbReference type="Proteomes" id="UP000323506">
    <property type="component" value="Chromosome D09"/>
</dbReference>
<proteinExistence type="predicted"/>
<gene>
    <name evidence="1" type="ORF">ES288_D09G047400v1</name>
</gene>
<protein>
    <recommendedName>
        <fullName evidence="3">Retrotransposon Copia-like N-terminal domain-containing protein</fullName>
    </recommendedName>
</protein>
<evidence type="ECO:0008006" key="3">
    <source>
        <dbReference type="Google" id="ProtNLM"/>
    </source>
</evidence>
<evidence type="ECO:0000313" key="2">
    <source>
        <dbReference type="Proteomes" id="UP000323506"/>
    </source>
</evidence>
<organism evidence="1 2">
    <name type="scientific">Gossypium darwinii</name>
    <name type="common">Darwin's cotton</name>
    <name type="synonym">Gossypium barbadense var. darwinii</name>
    <dbReference type="NCBI Taxonomy" id="34276"/>
    <lineage>
        <taxon>Eukaryota</taxon>
        <taxon>Viridiplantae</taxon>
        <taxon>Streptophyta</taxon>
        <taxon>Embryophyta</taxon>
        <taxon>Tracheophyta</taxon>
        <taxon>Spermatophyta</taxon>
        <taxon>Magnoliopsida</taxon>
        <taxon>eudicotyledons</taxon>
        <taxon>Gunneridae</taxon>
        <taxon>Pentapetalae</taxon>
        <taxon>rosids</taxon>
        <taxon>malvids</taxon>
        <taxon>Malvales</taxon>
        <taxon>Malvaceae</taxon>
        <taxon>Malvoideae</taxon>
        <taxon>Gossypium</taxon>
    </lineage>
</organism>
<feature type="non-terminal residue" evidence="1">
    <location>
        <position position="1"/>
    </location>
</feature>
<dbReference type="EMBL" id="CM017709">
    <property type="protein sequence ID" value="TYG52675.1"/>
    <property type="molecule type" value="Genomic_DNA"/>
</dbReference>
<dbReference type="PANTHER" id="PTHR37610">
    <property type="entry name" value="CCHC-TYPE DOMAIN-CONTAINING PROTEIN"/>
    <property type="match status" value="1"/>
</dbReference>
<reference evidence="1 2" key="1">
    <citation type="submission" date="2019-06" db="EMBL/GenBank/DDBJ databases">
        <title>WGS assembly of Gossypium darwinii.</title>
        <authorList>
            <person name="Chen Z.J."/>
            <person name="Sreedasyam A."/>
            <person name="Ando A."/>
            <person name="Song Q."/>
            <person name="De L."/>
            <person name="Hulse-Kemp A."/>
            <person name="Ding M."/>
            <person name="Ye W."/>
            <person name="Kirkbride R."/>
            <person name="Jenkins J."/>
            <person name="Plott C."/>
            <person name="Lovell J."/>
            <person name="Lin Y.-M."/>
            <person name="Vaughn R."/>
            <person name="Liu B."/>
            <person name="Li W."/>
            <person name="Simpson S."/>
            <person name="Scheffler B."/>
            <person name="Saski C."/>
            <person name="Grover C."/>
            <person name="Hu G."/>
            <person name="Conover J."/>
            <person name="Carlson J."/>
            <person name="Shu S."/>
            <person name="Boston L."/>
            <person name="Williams M."/>
            <person name="Peterson D."/>
            <person name="Mcgee K."/>
            <person name="Jones D."/>
            <person name="Wendel J."/>
            <person name="Stelly D."/>
            <person name="Grimwood J."/>
            <person name="Schmutz J."/>
        </authorList>
    </citation>
    <scope>NUCLEOTIDE SEQUENCE [LARGE SCALE GENOMIC DNA]</scope>
    <source>
        <strain evidence="1">1808015.09</strain>
    </source>
</reference>
<name>A0A5D2B8M2_GOSDA</name>
<sequence>FPITNQKLNGHNFVQWSQSVLMYIFGRRKDEYLTDVVPVSIKMDPHYHTWKIENHMVMLWLINSMTMKIGEKFLLYKTTKGIWDATREIYSSSENTSKLF</sequence>
<dbReference type="PANTHER" id="PTHR37610:SF47">
    <property type="entry name" value="RETROTRANSPOSON COPIA-LIKE N-TERMINAL DOMAIN-CONTAINING PROTEIN"/>
    <property type="match status" value="1"/>
</dbReference>
<dbReference type="AlphaFoldDB" id="A0A5D2B8M2"/>
<accession>A0A5D2B8M2</accession>